<organism evidence="3 4">
    <name type="scientific">Fibrella aestuarina BUZ 2</name>
    <dbReference type="NCBI Taxonomy" id="1166018"/>
    <lineage>
        <taxon>Bacteria</taxon>
        <taxon>Pseudomonadati</taxon>
        <taxon>Bacteroidota</taxon>
        <taxon>Cytophagia</taxon>
        <taxon>Cytophagales</taxon>
        <taxon>Spirosomataceae</taxon>
        <taxon>Fibrella</taxon>
    </lineage>
</organism>
<dbReference type="InterPro" id="IPR013830">
    <property type="entry name" value="SGNH_hydro"/>
</dbReference>
<dbReference type="PANTHER" id="PTHR30383:SF5">
    <property type="entry name" value="SGNH HYDROLASE-TYPE ESTERASE DOMAIN-CONTAINING PROTEIN"/>
    <property type="match status" value="1"/>
</dbReference>
<name>I0K437_9BACT</name>
<keyword evidence="4" id="KW-1185">Reference proteome</keyword>
<reference evidence="3 4" key="1">
    <citation type="journal article" date="2012" name="J. Bacteriol.">
        <title>Genome Sequence of Fibrella aestuarina BUZ 2T, a Filamentous Marine Bacterium.</title>
        <authorList>
            <person name="Filippini M."/>
            <person name="Qi W."/>
            <person name="Blom J."/>
            <person name="Goesmann A."/>
            <person name="Smits T.H."/>
            <person name="Bagheri H.C."/>
        </authorList>
    </citation>
    <scope>NUCLEOTIDE SEQUENCE [LARGE SCALE GENOMIC DNA]</scope>
    <source>
        <strain evidence="4">BUZ 2T</strain>
    </source>
</reference>
<keyword evidence="1" id="KW-0732">Signal</keyword>
<dbReference type="GO" id="GO:0004622">
    <property type="term" value="F:phosphatidylcholine lysophospholipase activity"/>
    <property type="evidence" value="ECO:0007669"/>
    <property type="project" value="TreeGrafter"/>
</dbReference>
<dbReference type="STRING" id="1166018.FAES_0879"/>
<dbReference type="SUPFAM" id="SSF52266">
    <property type="entry name" value="SGNH hydrolase"/>
    <property type="match status" value="1"/>
</dbReference>
<evidence type="ECO:0000313" key="3">
    <source>
        <dbReference type="EMBL" id="CCG98890.1"/>
    </source>
</evidence>
<dbReference type="Gene3D" id="3.40.50.1110">
    <property type="entry name" value="SGNH hydrolase"/>
    <property type="match status" value="1"/>
</dbReference>
<dbReference type="PATRIC" id="fig|1166018.3.peg.2595"/>
<dbReference type="InterPro" id="IPR051532">
    <property type="entry name" value="Ester_Hydrolysis_Enzymes"/>
</dbReference>
<dbReference type="Pfam" id="PF13472">
    <property type="entry name" value="Lipase_GDSL_2"/>
    <property type="match status" value="1"/>
</dbReference>
<dbReference type="EMBL" id="HE796683">
    <property type="protein sequence ID" value="CCG98890.1"/>
    <property type="molecule type" value="Genomic_DNA"/>
</dbReference>
<feature type="chain" id="PRO_5003630140" description="SGNH hydrolase-type esterase domain-containing protein" evidence="1">
    <location>
        <begin position="21"/>
        <end position="214"/>
    </location>
</feature>
<evidence type="ECO:0000259" key="2">
    <source>
        <dbReference type="Pfam" id="PF13472"/>
    </source>
</evidence>
<dbReference type="Proteomes" id="UP000011058">
    <property type="component" value="Chromosome"/>
</dbReference>
<dbReference type="OrthoDB" id="9790057at2"/>
<evidence type="ECO:0000256" key="1">
    <source>
        <dbReference type="SAM" id="SignalP"/>
    </source>
</evidence>
<feature type="domain" description="SGNH hydrolase-type esterase" evidence="2">
    <location>
        <begin position="56"/>
        <end position="204"/>
    </location>
</feature>
<feature type="signal peptide" evidence="1">
    <location>
        <begin position="1"/>
        <end position="20"/>
    </location>
</feature>
<dbReference type="PANTHER" id="PTHR30383">
    <property type="entry name" value="THIOESTERASE 1/PROTEASE 1/LYSOPHOSPHOLIPASE L1"/>
    <property type="match status" value="1"/>
</dbReference>
<dbReference type="RefSeq" id="WP_015329990.1">
    <property type="nucleotide sequence ID" value="NC_020054.1"/>
</dbReference>
<dbReference type="eggNOG" id="COG2755">
    <property type="taxonomic scope" value="Bacteria"/>
</dbReference>
<dbReference type="InterPro" id="IPR036514">
    <property type="entry name" value="SGNH_hydro_sf"/>
</dbReference>
<dbReference type="HOGENOM" id="CLU_051989_4_0_10"/>
<dbReference type="AlphaFoldDB" id="I0K437"/>
<dbReference type="KEGG" id="fae:FAES_0879"/>
<gene>
    <name evidence="3" type="ORF">FAES_0879</name>
</gene>
<sequence length="214" mass="23254">MKNFLIAVAFLLGTATASLAQKADFEPEIAAFEAQPAPAANSIVFVGSSSIRVWNGLTEAFPGKTVVQRGFGGSEMNDAIKYIGRIIAHDRPKQILLYEGDNDIGQSNASARDVYARFTTFFALARKMAPSATITFISIKPSVARKQFLATQAEANRLIKTYLSGQKNASYIDVYTPMLDAGGQPRAELFQADGLHMNAQGYDLWKQIIGPALK</sequence>
<accession>I0K437</accession>
<protein>
    <recommendedName>
        <fullName evidence="2">SGNH hydrolase-type esterase domain-containing protein</fullName>
    </recommendedName>
</protein>
<proteinExistence type="predicted"/>
<evidence type="ECO:0000313" key="4">
    <source>
        <dbReference type="Proteomes" id="UP000011058"/>
    </source>
</evidence>